<proteinExistence type="predicted"/>
<dbReference type="Proteomes" id="UP000806077">
    <property type="component" value="Unassembled WGS sequence"/>
</dbReference>
<dbReference type="EMBL" id="WXXV01000045">
    <property type="protein sequence ID" value="MBE7696275.1"/>
    <property type="molecule type" value="Genomic_DNA"/>
</dbReference>
<evidence type="ECO:0000313" key="1">
    <source>
        <dbReference type="EMBL" id="MBE7696275.1"/>
    </source>
</evidence>
<organism evidence="1 2">
    <name type="scientific">Tenacibaculum finnmarkense genomovar finnmarkense</name>
    <dbReference type="NCBI Taxonomy" id="1458503"/>
    <lineage>
        <taxon>Bacteria</taxon>
        <taxon>Pseudomonadati</taxon>
        <taxon>Bacteroidota</taxon>
        <taxon>Flavobacteriia</taxon>
        <taxon>Flavobacteriales</taxon>
        <taxon>Flavobacteriaceae</taxon>
        <taxon>Tenacibaculum</taxon>
        <taxon>Tenacibaculum finnmarkense</taxon>
    </lineage>
</organism>
<dbReference type="AlphaFoldDB" id="A0AAP1RH89"/>
<gene>
    <name evidence="1" type="ORF">F7645_12710</name>
</gene>
<accession>A0AAP1RH89</accession>
<feature type="non-terminal residue" evidence="1">
    <location>
        <position position="907"/>
    </location>
</feature>
<reference evidence="1 2" key="1">
    <citation type="journal article" date="2020" name="Int. J. Syst. Evol. Microbiol.">
        <title>Tenacibaculum piscium sp. nov., isolated from skin ulcers of sea-farmed fish, and description of Tenacibaculum finnmarkense sp. nov. with subdivision into genomovars finnmarkense and ulcerans.</title>
        <authorList>
            <person name="Olsen A.B."/>
            <person name="Spilsberg B."/>
            <person name="Nilsen H.K."/>
            <person name="Lagesen K."/>
            <person name="Gulla S."/>
            <person name="Avendano-Herrera R."/>
            <person name="Irgang R."/>
            <person name="Duchaud E."/>
            <person name="Colquhoun D.J."/>
        </authorList>
    </citation>
    <scope>NUCLEOTIDE SEQUENCE [LARGE SCALE GENOMIC DNA]</scope>
    <source>
        <strain evidence="1 2">TNO037</strain>
    </source>
</reference>
<evidence type="ECO:0000313" key="2">
    <source>
        <dbReference type="Proteomes" id="UP000806077"/>
    </source>
</evidence>
<comment type="caution">
    <text evidence="1">The sequence shown here is derived from an EMBL/GenBank/DDBJ whole genome shotgun (WGS) entry which is preliminary data.</text>
</comment>
<keyword evidence="2" id="KW-1185">Reference proteome</keyword>
<feature type="non-terminal residue" evidence="1">
    <location>
        <position position="1"/>
    </location>
</feature>
<protein>
    <submittedName>
        <fullName evidence="1">Uncharacterized protein</fullName>
    </submittedName>
</protein>
<name>A0AAP1RH89_9FLAO</name>
<sequence length="907" mass="93012">LDGAAVVIGTSPGQVTLSGTTVPSEVTLNADGTITVNAGAPSGTYEVTYEICENGANPANCKSNTATVLVENLLLADNDTLGTALVPLASGVNPVAAGSVLTGDTLNGVQVTTVNTDITPVTSGNILIDADGNVTIAANTPTGFYPVIYTICENVANPANCTEATVTVEVVGELVAVADKFTSINGKDRATTVSVLENDTLNGEKVIPSEITLTVGTAPTPIIGSILMNTDGTITIAPGTTAGIYDYEYTICENLNPANCSTVISEVIVEAAPIEAVKAEFTSINGKDGATTTSVLENDTLNGKEIVPSEVTLTVGTAPTPIAGSITMNADGNIIVAPGTTAGTYDYEYTICENLNPANCSTVTSKVVVEAAPIEAVKDEFTSINGKDGATTTSVLENDTLNGKEIVPSEVTLTVGTAPTPIAGSILMNTDGTITIAPGTTAGTYDYEYTICENLNPANCKTVTSTVEVVAAPIEAVADTFTSINGKEGNITTSVLENDKLNGKEIVPSEITLTAGTAPTPTSGSITMNADGNIIVAPGTTAGTYDYEYTICEKLNPSNCSTVISKVIVEAAPIEAVKDEFTSINGKEGNITASVLENDTLNGVKVVPSEITLTAGTAPTPTSGSITMNADGSITIAPGTTAGTYDYEYTICENLNPANCKTVTSKVVVEAAPIEAVADTFTSINGKDGATTTSVLENDKLNGKEIVPSEITLTVVNIAGGLTLNDDGTVTVPPNTPAGTYQVEYSICEKLNPTNCSAVISEVVVIRAPTATDDTSTGNTPGDDATIDVLDNDKLSDGSSITDPATQVTIDLDPTTVGVQNTLVVPNEGTWTVDPVTGILTFNPDAGFTQTPTDVVYTLTEISTGLSDTAMVKVEYTEVDTAATEIDTPVVVDIFENDSDIPTSGTI</sequence>